<dbReference type="InterPro" id="IPR045007">
    <property type="entry name" value="LSB5"/>
</dbReference>
<dbReference type="EMBL" id="JAEUBF010000796">
    <property type="protein sequence ID" value="KAH3674861.1"/>
    <property type="molecule type" value="Genomic_DNA"/>
</dbReference>
<feature type="compositionally biased region" description="Acidic residues" evidence="1">
    <location>
        <begin position="308"/>
        <end position="318"/>
    </location>
</feature>
<dbReference type="GO" id="GO:0006897">
    <property type="term" value="P:endocytosis"/>
    <property type="evidence" value="ECO:0007669"/>
    <property type="project" value="InterPro"/>
</dbReference>
<comment type="caution">
    <text evidence="3">The sequence shown here is derived from an EMBL/GenBank/DDBJ whole genome shotgun (WGS) entry which is preliminary data.</text>
</comment>
<protein>
    <recommendedName>
        <fullName evidence="2">VHS domain-containing protein</fullName>
    </recommendedName>
</protein>
<dbReference type="PROSITE" id="PS50179">
    <property type="entry name" value="VHS"/>
    <property type="match status" value="1"/>
</dbReference>
<proteinExistence type="predicted"/>
<feature type="region of interest" description="Disordered" evidence="1">
    <location>
        <begin position="295"/>
        <end position="373"/>
    </location>
</feature>
<dbReference type="OrthoDB" id="10068368at2759"/>
<dbReference type="GO" id="GO:0007034">
    <property type="term" value="P:vacuolar transport"/>
    <property type="evidence" value="ECO:0007669"/>
    <property type="project" value="UniProtKB-ARBA"/>
</dbReference>
<accession>A0A9P8PMP7</accession>
<dbReference type="SUPFAM" id="SSF89009">
    <property type="entry name" value="GAT-like domain"/>
    <property type="match status" value="1"/>
</dbReference>
<feature type="compositionally biased region" description="Basic and acidic residues" evidence="1">
    <location>
        <begin position="330"/>
        <end position="339"/>
    </location>
</feature>
<dbReference type="InterPro" id="IPR002014">
    <property type="entry name" value="VHS_dom"/>
</dbReference>
<dbReference type="GO" id="GO:0030479">
    <property type="term" value="C:actin cortical patch"/>
    <property type="evidence" value="ECO:0007669"/>
    <property type="project" value="TreeGrafter"/>
</dbReference>
<evidence type="ECO:0000259" key="2">
    <source>
        <dbReference type="PROSITE" id="PS50179"/>
    </source>
</evidence>
<dbReference type="GO" id="GO:0035091">
    <property type="term" value="F:phosphatidylinositol binding"/>
    <property type="evidence" value="ECO:0007669"/>
    <property type="project" value="InterPro"/>
</dbReference>
<evidence type="ECO:0000256" key="1">
    <source>
        <dbReference type="SAM" id="MobiDB-lite"/>
    </source>
</evidence>
<dbReference type="GO" id="GO:0007015">
    <property type="term" value="P:actin filament organization"/>
    <property type="evidence" value="ECO:0007669"/>
    <property type="project" value="InterPro"/>
</dbReference>
<feature type="region of interest" description="Disordered" evidence="1">
    <location>
        <begin position="156"/>
        <end position="182"/>
    </location>
</feature>
<dbReference type="Proteomes" id="UP000769528">
    <property type="component" value="Unassembled WGS sequence"/>
</dbReference>
<reference evidence="3" key="2">
    <citation type="submission" date="2021-01" db="EMBL/GenBank/DDBJ databases">
        <authorList>
            <person name="Schikora-Tamarit M.A."/>
        </authorList>
    </citation>
    <scope>NUCLEOTIDE SEQUENCE</scope>
    <source>
        <strain evidence="3">CBS6341</strain>
    </source>
</reference>
<dbReference type="PANTHER" id="PTHR47789:SF1">
    <property type="entry name" value="LAS SEVENTEEN-BINDING PROTEIN 5"/>
    <property type="match status" value="1"/>
</dbReference>
<dbReference type="CDD" id="cd16980">
    <property type="entry name" value="VHS_Lsb5"/>
    <property type="match status" value="1"/>
</dbReference>
<evidence type="ECO:0000313" key="3">
    <source>
        <dbReference type="EMBL" id="KAH3674861.1"/>
    </source>
</evidence>
<dbReference type="AlphaFoldDB" id="A0A9P8PMP7"/>
<dbReference type="PANTHER" id="PTHR47789">
    <property type="entry name" value="LAS SEVENTEEN-BINDING PROTEIN 5"/>
    <property type="match status" value="1"/>
</dbReference>
<keyword evidence="4" id="KW-1185">Reference proteome</keyword>
<dbReference type="Pfam" id="PF00790">
    <property type="entry name" value="VHS"/>
    <property type="match status" value="1"/>
</dbReference>
<dbReference type="GO" id="GO:0051666">
    <property type="term" value="P:actin cortical patch localization"/>
    <property type="evidence" value="ECO:0007669"/>
    <property type="project" value="TreeGrafter"/>
</dbReference>
<dbReference type="Gene3D" id="1.25.40.90">
    <property type="match status" value="1"/>
</dbReference>
<dbReference type="InterPro" id="IPR044103">
    <property type="entry name" value="GAT_LSB5"/>
</dbReference>
<sequence>MGVFTDHPHTAITEKVNQIIETDVEPEIELPELLSLIKLNYSGAIEAARATRKKLKYGSLKQQLKSIDLLNVIVFNGGKYVTEIYNDRKLLERLRESATDVQIDIKLRKKIISSAILWNEQFEGKKGYEGIANLKKQLPNYKRKKTQSRNDFINDEAYNSDDEDVGSSSTQINQSNNSRDSSLNKIDLNKKYKIPKINLTKESPKIKLILAEATKASIDLTNALKTLKRDKGELSTSNEKCVQYFEKARIIRRKILRYLQLVDSEEFLGSLIHSNEELVKALQLYSEYSTRPGYDSDEEYFSNSESLNSDEENDDDDLQSVTDSLASSMIEEHQRKFLSDTRAPPRIPVKKVQTNDDDPFGDSNQVDESADWK</sequence>
<feature type="domain" description="VHS" evidence="2">
    <location>
        <begin position="14"/>
        <end position="138"/>
    </location>
</feature>
<name>A0A9P8PMP7_9ASCO</name>
<evidence type="ECO:0000313" key="4">
    <source>
        <dbReference type="Proteomes" id="UP000769528"/>
    </source>
</evidence>
<organism evidence="3 4">
    <name type="scientific">Wickerhamomyces mucosus</name>
    <dbReference type="NCBI Taxonomy" id="1378264"/>
    <lineage>
        <taxon>Eukaryota</taxon>
        <taxon>Fungi</taxon>
        <taxon>Dikarya</taxon>
        <taxon>Ascomycota</taxon>
        <taxon>Saccharomycotina</taxon>
        <taxon>Saccharomycetes</taxon>
        <taxon>Phaffomycetales</taxon>
        <taxon>Wickerhamomycetaceae</taxon>
        <taxon>Wickerhamomyces</taxon>
    </lineage>
</organism>
<gene>
    <name evidence="3" type="ORF">WICMUC_003064</name>
</gene>
<dbReference type="GO" id="GO:0043130">
    <property type="term" value="F:ubiquitin binding"/>
    <property type="evidence" value="ECO:0007669"/>
    <property type="project" value="InterPro"/>
</dbReference>
<reference evidence="3" key="1">
    <citation type="journal article" date="2021" name="Open Biol.">
        <title>Shared evolutionary footprints suggest mitochondrial oxidative damage underlies multiple complex I losses in fungi.</title>
        <authorList>
            <person name="Schikora-Tamarit M.A."/>
            <person name="Marcet-Houben M."/>
            <person name="Nosek J."/>
            <person name="Gabaldon T."/>
        </authorList>
    </citation>
    <scope>NUCLEOTIDE SEQUENCE</scope>
    <source>
        <strain evidence="3">CBS6341</strain>
    </source>
</reference>
<feature type="compositionally biased region" description="Low complexity" evidence="1">
    <location>
        <begin position="167"/>
        <end position="178"/>
    </location>
</feature>
<dbReference type="InterPro" id="IPR008942">
    <property type="entry name" value="ENTH_VHS"/>
</dbReference>
<dbReference type="SUPFAM" id="SSF48464">
    <property type="entry name" value="ENTH/VHS domain"/>
    <property type="match status" value="1"/>
</dbReference>
<dbReference type="CDD" id="cd14232">
    <property type="entry name" value="GAT_LSB5"/>
    <property type="match status" value="1"/>
</dbReference>